<evidence type="ECO:0000256" key="1">
    <source>
        <dbReference type="SAM" id="MobiDB-lite"/>
    </source>
</evidence>
<reference evidence="3" key="1">
    <citation type="submission" date="2011-05" db="EMBL/GenBank/DDBJ databases">
        <authorList>
            <person name="Richards S.R."/>
            <person name="Qu J."/>
            <person name="Jiang H."/>
            <person name="Jhangiani S.N."/>
            <person name="Agravi P."/>
            <person name="Goodspeed R."/>
            <person name="Gross S."/>
            <person name="Mandapat C."/>
            <person name="Jackson L."/>
            <person name="Mathew T."/>
            <person name="Pu L."/>
            <person name="Thornton R."/>
            <person name="Saada N."/>
            <person name="Wilczek-Boney K.B."/>
            <person name="Lee S."/>
            <person name="Kovar C."/>
            <person name="Wu Y."/>
            <person name="Scherer S.E."/>
            <person name="Worley K.C."/>
            <person name="Muzny D.M."/>
            <person name="Gibbs R."/>
        </authorList>
    </citation>
    <scope>NUCLEOTIDE SEQUENCE</scope>
    <source>
        <strain evidence="3">Brora</strain>
    </source>
</reference>
<dbReference type="EnsemblMetazoa" id="SMAR003358-RA">
    <property type="protein sequence ID" value="SMAR003358-PA"/>
    <property type="gene ID" value="SMAR003358"/>
</dbReference>
<dbReference type="HOGENOM" id="CLU_2090870_0_0_1"/>
<proteinExistence type="predicted"/>
<dbReference type="AlphaFoldDB" id="T1IQN7"/>
<accession>T1IQN7</accession>
<evidence type="ECO:0000313" key="3">
    <source>
        <dbReference type="Proteomes" id="UP000014500"/>
    </source>
</evidence>
<dbReference type="EMBL" id="JH431312">
    <property type="status" value="NOT_ANNOTATED_CDS"/>
    <property type="molecule type" value="Genomic_DNA"/>
</dbReference>
<sequence>TQRANGKSRFETNADSEETENIGNASCVRAITRERLVAYSPTVWTGLERVNHHLGHGQSPPTGPSPGTHTDTTTASKGPEDASVTKEMKNLPFRVKRVADEVQRTGLLRTSGFTLVI</sequence>
<feature type="compositionally biased region" description="Low complexity" evidence="1">
    <location>
        <begin position="56"/>
        <end position="74"/>
    </location>
</feature>
<keyword evidence="3" id="KW-1185">Reference proteome</keyword>
<organism evidence="2 3">
    <name type="scientific">Strigamia maritima</name>
    <name type="common">European centipede</name>
    <name type="synonym">Geophilus maritimus</name>
    <dbReference type="NCBI Taxonomy" id="126957"/>
    <lineage>
        <taxon>Eukaryota</taxon>
        <taxon>Metazoa</taxon>
        <taxon>Ecdysozoa</taxon>
        <taxon>Arthropoda</taxon>
        <taxon>Myriapoda</taxon>
        <taxon>Chilopoda</taxon>
        <taxon>Pleurostigmophora</taxon>
        <taxon>Geophilomorpha</taxon>
        <taxon>Linotaeniidae</taxon>
        <taxon>Strigamia</taxon>
    </lineage>
</organism>
<evidence type="ECO:0000313" key="2">
    <source>
        <dbReference type="EnsemblMetazoa" id="SMAR003358-PA"/>
    </source>
</evidence>
<feature type="region of interest" description="Disordered" evidence="1">
    <location>
        <begin position="50"/>
        <end position="86"/>
    </location>
</feature>
<dbReference type="Proteomes" id="UP000014500">
    <property type="component" value="Unassembled WGS sequence"/>
</dbReference>
<feature type="region of interest" description="Disordered" evidence="1">
    <location>
        <begin position="1"/>
        <end position="25"/>
    </location>
</feature>
<protein>
    <submittedName>
        <fullName evidence="2">Uncharacterized protein</fullName>
    </submittedName>
</protein>
<name>T1IQN7_STRMM</name>
<reference evidence="2" key="2">
    <citation type="submission" date="2015-02" db="UniProtKB">
        <authorList>
            <consortium name="EnsemblMetazoa"/>
        </authorList>
    </citation>
    <scope>IDENTIFICATION</scope>
</reference>